<keyword evidence="3" id="KW-1185">Reference proteome</keyword>
<name>A0ABQ6WHG7_9EURO</name>
<reference evidence="2 3" key="1">
    <citation type="submission" date="2019-04" db="EMBL/GenBank/DDBJ databases">
        <authorList>
            <consortium name="DOE Joint Genome Institute"/>
            <person name="Mondo S."/>
            <person name="Kjaerbolling I."/>
            <person name="Vesth T."/>
            <person name="Frisvad J.C."/>
            <person name="Nybo J.L."/>
            <person name="Theobald S."/>
            <person name="Kildgaard S."/>
            <person name="Isbrandt T."/>
            <person name="Kuo A."/>
            <person name="Sato A."/>
            <person name="Lyhne E.K."/>
            <person name="Kogle M.E."/>
            <person name="Wiebenga A."/>
            <person name="Kun R.S."/>
            <person name="Lubbers R.J."/>
            <person name="Makela M.R."/>
            <person name="Barry K."/>
            <person name="Chovatia M."/>
            <person name="Clum A."/>
            <person name="Daum C."/>
            <person name="Haridas S."/>
            <person name="He G."/>
            <person name="LaButti K."/>
            <person name="Lipzen A."/>
            <person name="Riley R."/>
            <person name="Salamov A."/>
            <person name="Simmons B.A."/>
            <person name="Magnuson J.K."/>
            <person name="Henrissat B."/>
            <person name="Mortensen U.H."/>
            <person name="Larsen T.O."/>
            <person name="Devries R.P."/>
            <person name="Grigoriev I.V."/>
            <person name="Machida M."/>
            <person name="Baker S.E."/>
            <person name="Andersen M.R."/>
            <person name="Cantor M.N."/>
            <person name="Hua S.X."/>
        </authorList>
    </citation>
    <scope>NUCLEOTIDE SEQUENCE [LARGE SCALE GENOMIC DNA]</scope>
    <source>
        <strain evidence="2 3">CBS 117616</strain>
    </source>
</reference>
<feature type="domain" description="Bulb-type lectin" evidence="1">
    <location>
        <begin position="2"/>
        <end position="114"/>
    </location>
</feature>
<evidence type="ECO:0000313" key="2">
    <source>
        <dbReference type="EMBL" id="KAE8416590.1"/>
    </source>
</evidence>
<dbReference type="SMART" id="SM00108">
    <property type="entry name" value="B_lectin"/>
    <property type="match status" value="1"/>
</dbReference>
<dbReference type="InterPro" id="IPR036426">
    <property type="entry name" value="Bulb-type_lectin_dom_sf"/>
</dbReference>
<organism evidence="2 3">
    <name type="scientific">Aspergillus pseudocaelatus</name>
    <dbReference type="NCBI Taxonomy" id="1825620"/>
    <lineage>
        <taxon>Eukaryota</taxon>
        <taxon>Fungi</taxon>
        <taxon>Dikarya</taxon>
        <taxon>Ascomycota</taxon>
        <taxon>Pezizomycotina</taxon>
        <taxon>Eurotiomycetes</taxon>
        <taxon>Eurotiomycetidae</taxon>
        <taxon>Eurotiales</taxon>
        <taxon>Aspergillaceae</taxon>
        <taxon>Aspergillus</taxon>
        <taxon>Aspergillus subgen. Circumdati</taxon>
    </lineage>
</organism>
<dbReference type="Pfam" id="PF01453">
    <property type="entry name" value="B_lectin"/>
    <property type="match status" value="1"/>
</dbReference>
<sequence length="130" mass="14874">MPDTLLNGQWLEPDHSLQSKNGQYEFCVQSDGKIAMYDWRVCVYQNTADQRDDIRGLHMQEDGNLCLYTKNNEVIWETGTASPNGDHTVRCVMQDDGNFVLYKNGDTPIWASENSLHPSRPTTHRGTLNR</sequence>
<dbReference type="SUPFAM" id="SSF51110">
    <property type="entry name" value="alpha-D-mannose-specific plant lectins"/>
    <property type="match status" value="1"/>
</dbReference>
<dbReference type="Gene3D" id="2.90.10.10">
    <property type="entry name" value="Bulb-type lectin domain"/>
    <property type="match status" value="2"/>
</dbReference>
<protein>
    <submittedName>
        <fullName evidence="2">Bulb-type lectin domain-containing protein</fullName>
    </submittedName>
</protein>
<gene>
    <name evidence="2" type="ORF">BDV36DRAFT_259920</name>
</gene>
<dbReference type="InterPro" id="IPR001480">
    <property type="entry name" value="Bulb-type_lectin_dom"/>
</dbReference>
<evidence type="ECO:0000259" key="1">
    <source>
        <dbReference type="PROSITE" id="PS50927"/>
    </source>
</evidence>
<dbReference type="PROSITE" id="PS50927">
    <property type="entry name" value="BULB_LECTIN"/>
    <property type="match status" value="1"/>
</dbReference>
<proteinExistence type="predicted"/>
<accession>A0ABQ6WHG7</accession>
<dbReference type="Proteomes" id="UP000325395">
    <property type="component" value="Unassembled WGS sequence"/>
</dbReference>
<evidence type="ECO:0000313" key="3">
    <source>
        <dbReference type="Proteomes" id="UP000325395"/>
    </source>
</evidence>
<dbReference type="EMBL" id="ML735750">
    <property type="protein sequence ID" value="KAE8416590.1"/>
    <property type="molecule type" value="Genomic_DNA"/>
</dbReference>